<feature type="transmembrane region" description="Helical" evidence="11">
    <location>
        <begin position="20"/>
        <end position="45"/>
    </location>
</feature>
<evidence type="ECO:0000256" key="9">
    <source>
        <dbReference type="ARBA" id="ARBA00025772"/>
    </source>
</evidence>
<evidence type="ECO:0000256" key="10">
    <source>
        <dbReference type="ARBA" id="ARBA00030775"/>
    </source>
</evidence>
<keyword evidence="8 11" id="KW-0472">Membrane</keyword>
<evidence type="ECO:0000256" key="1">
    <source>
        <dbReference type="ARBA" id="ARBA00004377"/>
    </source>
</evidence>
<evidence type="ECO:0000256" key="4">
    <source>
        <dbReference type="ARBA" id="ARBA00022481"/>
    </source>
</evidence>
<evidence type="ECO:0000256" key="8">
    <source>
        <dbReference type="ARBA" id="ARBA00023136"/>
    </source>
</evidence>
<evidence type="ECO:0000256" key="6">
    <source>
        <dbReference type="ARBA" id="ARBA00022692"/>
    </source>
</evidence>
<dbReference type="NCBIfam" id="NF047827">
    <property type="entry name" value="T3SSXpsH"/>
    <property type="match status" value="1"/>
</dbReference>
<dbReference type="InterPro" id="IPR045584">
    <property type="entry name" value="Pilin-like"/>
</dbReference>
<dbReference type="Pfam" id="PF07963">
    <property type="entry name" value="N_methyl"/>
    <property type="match status" value="1"/>
</dbReference>
<name>A0ABX0ABM7_9GAMM</name>
<evidence type="ECO:0000256" key="2">
    <source>
        <dbReference type="ARBA" id="ARBA00021549"/>
    </source>
</evidence>
<gene>
    <name evidence="13" type="primary">gspH</name>
    <name evidence="13" type="ORF">DT603_04155</name>
</gene>
<dbReference type="Pfam" id="PF12019">
    <property type="entry name" value="GspH"/>
    <property type="match status" value="1"/>
</dbReference>
<keyword evidence="4" id="KW-0488">Methylation</keyword>
<accession>A0ABX0ABM7</accession>
<comment type="similarity">
    <text evidence="9">Belongs to the GSP H family.</text>
</comment>
<keyword evidence="6 11" id="KW-0812">Transmembrane</keyword>
<evidence type="ECO:0000256" key="11">
    <source>
        <dbReference type="SAM" id="Phobius"/>
    </source>
</evidence>
<dbReference type="EMBL" id="QOVG01000002">
    <property type="protein sequence ID" value="NDK38032.1"/>
    <property type="molecule type" value="Genomic_DNA"/>
</dbReference>
<dbReference type="NCBIfam" id="TIGR02532">
    <property type="entry name" value="IV_pilin_GFxxxE"/>
    <property type="match status" value="1"/>
</dbReference>
<protein>
    <recommendedName>
        <fullName evidence="2">Type II secretion system protein H</fullName>
    </recommendedName>
    <alternativeName>
        <fullName evidence="10">General secretion pathway protein H</fullName>
    </alternativeName>
</protein>
<evidence type="ECO:0000259" key="12">
    <source>
        <dbReference type="Pfam" id="PF12019"/>
    </source>
</evidence>
<reference evidence="13 14" key="1">
    <citation type="submission" date="2018-07" db="EMBL/GenBank/DDBJ databases">
        <title>Whole genome Sequencing of Pseudoxanthomonas gei KCTC 32298 (T).</title>
        <authorList>
            <person name="Kumar S."/>
            <person name="Bansal K."/>
            <person name="Kaur A."/>
            <person name="Patil P."/>
            <person name="Sharma S."/>
            <person name="Patil P.B."/>
        </authorList>
    </citation>
    <scope>NUCLEOTIDE SEQUENCE [LARGE SCALE GENOMIC DNA]</scope>
    <source>
        <strain evidence="13 14">KCTC 32298</strain>
    </source>
</reference>
<dbReference type="InterPro" id="IPR022346">
    <property type="entry name" value="T2SS_GspH"/>
</dbReference>
<evidence type="ECO:0000256" key="7">
    <source>
        <dbReference type="ARBA" id="ARBA00022989"/>
    </source>
</evidence>
<evidence type="ECO:0000256" key="3">
    <source>
        <dbReference type="ARBA" id="ARBA00022475"/>
    </source>
</evidence>
<evidence type="ECO:0000313" key="14">
    <source>
        <dbReference type="Proteomes" id="UP001429354"/>
    </source>
</evidence>
<evidence type="ECO:0000313" key="13">
    <source>
        <dbReference type="EMBL" id="NDK38032.1"/>
    </source>
</evidence>
<keyword evidence="7 11" id="KW-1133">Transmembrane helix</keyword>
<dbReference type="Proteomes" id="UP001429354">
    <property type="component" value="Unassembled WGS sequence"/>
</dbReference>
<dbReference type="PROSITE" id="PS00409">
    <property type="entry name" value="PROKAR_NTER_METHYL"/>
    <property type="match status" value="1"/>
</dbReference>
<keyword evidence="3" id="KW-1003">Cell membrane</keyword>
<evidence type="ECO:0000256" key="5">
    <source>
        <dbReference type="ARBA" id="ARBA00022519"/>
    </source>
</evidence>
<sequence>MELVARARDRTSMPAARTAHGFTLIEILVVLALIAFATTLAAVAFSGGVDGMRLRSSSKEIAAQLRYARTLAIATGTPQRFSIDPAGHRWQGARQRHGRIPESLSVEFTGARQAGVRGGEGGILFFADGASTGGRIQLQVKRAAWRIDVGWLTGEVKLARVDPGLLQ</sequence>
<organism evidence="13 14">
    <name type="scientific">Pseudoxanthomonas gei</name>
    <dbReference type="NCBI Taxonomy" id="1383030"/>
    <lineage>
        <taxon>Bacteria</taxon>
        <taxon>Pseudomonadati</taxon>
        <taxon>Pseudomonadota</taxon>
        <taxon>Gammaproteobacteria</taxon>
        <taxon>Lysobacterales</taxon>
        <taxon>Lysobacteraceae</taxon>
        <taxon>Pseudoxanthomonas</taxon>
    </lineage>
</organism>
<keyword evidence="14" id="KW-1185">Reference proteome</keyword>
<comment type="caution">
    <text evidence="13">The sequence shown here is derived from an EMBL/GenBank/DDBJ whole genome shotgun (WGS) entry which is preliminary data.</text>
</comment>
<feature type="domain" description="General secretion pathway GspH" evidence="12">
    <location>
        <begin position="59"/>
        <end position="151"/>
    </location>
</feature>
<comment type="subcellular location">
    <subcellularLocation>
        <location evidence="1">Cell inner membrane</location>
        <topology evidence="1">Single-pass membrane protein</topology>
    </subcellularLocation>
</comment>
<dbReference type="InterPro" id="IPR012902">
    <property type="entry name" value="N_methyl_site"/>
</dbReference>
<dbReference type="Gene3D" id="3.30.700.10">
    <property type="entry name" value="Glycoprotein, Type 4 Pilin"/>
    <property type="match status" value="1"/>
</dbReference>
<dbReference type="SUPFAM" id="SSF54523">
    <property type="entry name" value="Pili subunits"/>
    <property type="match status" value="1"/>
</dbReference>
<keyword evidence="5" id="KW-0997">Cell inner membrane</keyword>
<proteinExistence type="inferred from homology"/>